<reference evidence="2" key="1">
    <citation type="submission" date="2020-11" db="EMBL/GenBank/DDBJ databases">
        <authorList>
            <person name="Tran Van P."/>
        </authorList>
    </citation>
    <scope>NUCLEOTIDE SEQUENCE</scope>
</reference>
<accession>A0A7R9J3D7</accession>
<feature type="compositionally biased region" description="Basic and acidic residues" evidence="1">
    <location>
        <begin position="1"/>
        <end position="11"/>
    </location>
</feature>
<feature type="region of interest" description="Disordered" evidence="1">
    <location>
        <begin position="1"/>
        <end position="27"/>
    </location>
</feature>
<name>A0A7R9J3D7_TIMCA</name>
<feature type="compositionally biased region" description="Basic and acidic residues" evidence="1">
    <location>
        <begin position="98"/>
        <end position="112"/>
    </location>
</feature>
<feature type="region of interest" description="Disordered" evidence="1">
    <location>
        <begin position="78"/>
        <end position="112"/>
    </location>
</feature>
<proteinExistence type="predicted"/>
<evidence type="ECO:0000313" key="2">
    <source>
        <dbReference type="EMBL" id="CAD7571954.1"/>
    </source>
</evidence>
<sequence>MYGLKRGEGSSREYASPPPPFQLTSFTLPFPPFPQAVSPEIAVKMSGAGHQNPAQLTPHPMPEFRQALSPLCISDGSHEIVRPKPRSVKVEQAGDLSDVSKRDRKPEEVWEQ</sequence>
<dbReference type="AlphaFoldDB" id="A0A7R9J3D7"/>
<evidence type="ECO:0000256" key="1">
    <source>
        <dbReference type="SAM" id="MobiDB-lite"/>
    </source>
</evidence>
<gene>
    <name evidence="2" type="ORF">TCMB3V08_LOCUS4616</name>
</gene>
<dbReference type="EMBL" id="OE180790">
    <property type="protein sequence ID" value="CAD7571954.1"/>
    <property type="molecule type" value="Genomic_DNA"/>
</dbReference>
<organism evidence="2">
    <name type="scientific">Timema californicum</name>
    <name type="common">California timema</name>
    <name type="synonym">Walking stick</name>
    <dbReference type="NCBI Taxonomy" id="61474"/>
    <lineage>
        <taxon>Eukaryota</taxon>
        <taxon>Metazoa</taxon>
        <taxon>Ecdysozoa</taxon>
        <taxon>Arthropoda</taxon>
        <taxon>Hexapoda</taxon>
        <taxon>Insecta</taxon>
        <taxon>Pterygota</taxon>
        <taxon>Neoptera</taxon>
        <taxon>Polyneoptera</taxon>
        <taxon>Phasmatodea</taxon>
        <taxon>Timematodea</taxon>
        <taxon>Timematoidea</taxon>
        <taxon>Timematidae</taxon>
        <taxon>Timema</taxon>
    </lineage>
</organism>
<protein>
    <submittedName>
        <fullName evidence="2">(California timema) hypothetical protein</fullName>
    </submittedName>
</protein>